<reference evidence="1" key="1">
    <citation type="submission" date="2014-11" db="EMBL/GenBank/DDBJ databases">
        <authorList>
            <person name="Amaro Gonzalez C."/>
        </authorList>
    </citation>
    <scope>NUCLEOTIDE SEQUENCE</scope>
</reference>
<proteinExistence type="predicted"/>
<protein>
    <submittedName>
        <fullName evidence="1">Uncharacterized protein</fullName>
    </submittedName>
</protein>
<evidence type="ECO:0000313" key="1">
    <source>
        <dbReference type="EMBL" id="JAH73171.1"/>
    </source>
</evidence>
<sequence length="33" mass="3561">MWVARVSANASSILGARSEIIAIRMILLKSCSI</sequence>
<dbReference type="AlphaFoldDB" id="A0A0E9V584"/>
<organism evidence="1">
    <name type="scientific">Anguilla anguilla</name>
    <name type="common">European freshwater eel</name>
    <name type="synonym">Muraena anguilla</name>
    <dbReference type="NCBI Taxonomy" id="7936"/>
    <lineage>
        <taxon>Eukaryota</taxon>
        <taxon>Metazoa</taxon>
        <taxon>Chordata</taxon>
        <taxon>Craniata</taxon>
        <taxon>Vertebrata</taxon>
        <taxon>Euteleostomi</taxon>
        <taxon>Actinopterygii</taxon>
        <taxon>Neopterygii</taxon>
        <taxon>Teleostei</taxon>
        <taxon>Anguilliformes</taxon>
        <taxon>Anguillidae</taxon>
        <taxon>Anguilla</taxon>
    </lineage>
</organism>
<name>A0A0E9V584_ANGAN</name>
<accession>A0A0E9V584</accession>
<dbReference type="EMBL" id="GBXM01035406">
    <property type="protein sequence ID" value="JAH73171.1"/>
    <property type="molecule type" value="Transcribed_RNA"/>
</dbReference>
<reference evidence="1" key="2">
    <citation type="journal article" date="2015" name="Fish Shellfish Immunol.">
        <title>Early steps in the European eel (Anguilla anguilla)-Vibrio vulnificus interaction in the gills: Role of the RtxA13 toxin.</title>
        <authorList>
            <person name="Callol A."/>
            <person name="Pajuelo D."/>
            <person name="Ebbesson L."/>
            <person name="Teles M."/>
            <person name="MacKenzie S."/>
            <person name="Amaro C."/>
        </authorList>
    </citation>
    <scope>NUCLEOTIDE SEQUENCE</scope>
</reference>